<dbReference type="SUPFAM" id="SSF46785">
    <property type="entry name" value="Winged helix' DNA-binding domain"/>
    <property type="match status" value="1"/>
</dbReference>
<evidence type="ECO:0000259" key="5">
    <source>
        <dbReference type="PROSITE" id="PS50931"/>
    </source>
</evidence>
<dbReference type="InterPro" id="IPR005119">
    <property type="entry name" value="LysR_subst-bd"/>
</dbReference>
<keyword evidence="2" id="KW-0805">Transcription regulation</keyword>
<evidence type="ECO:0000313" key="6">
    <source>
        <dbReference type="EMBL" id="RZM76506.1"/>
    </source>
</evidence>
<sequence length="318" mass="34288">MKKLPHNQVKLTQLEIVAAVAKTSSFSEAALALGISQSAVSHAISTLEETLGVIIFSRGRHGATLTPVGDRILAHAHSILNSTEAILREAAIAKGVEHGKVRVATFRSVATHVLPSSIKQLHQRFPGIIINLNEHDDDQQAKQALKEGRADISIVTLPAGQGLQTWELLQDEYVVLLPPDTQLKSAPLTWEELTQQPLIMPPVDYVMMRPVYEHINGLGYWLNVVNEIETDAATVSLVAQGLGGTILPRLSAEPIPPTVQVYSLPTPLMRTIGVAVLADALLTPAVYALLDILRSQFTPPAAISPETPLPQIGLPDSD</sequence>
<evidence type="ECO:0000256" key="2">
    <source>
        <dbReference type="ARBA" id="ARBA00023015"/>
    </source>
</evidence>
<dbReference type="InterPro" id="IPR000847">
    <property type="entry name" value="LysR_HTH_N"/>
</dbReference>
<proteinExistence type="inferred from homology"/>
<dbReference type="FunFam" id="1.10.10.10:FF:000001">
    <property type="entry name" value="LysR family transcriptional regulator"/>
    <property type="match status" value="1"/>
</dbReference>
<dbReference type="GO" id="GO:0003700">
    <property type="term" value="F:DNA-binding transcription factor activity"/>
    <property type="evidence" value="ECO:0007669"/>
    <property type="project" value="InterPro"/>
</dbReference>
<dbReference type="Proteomes" id="UP000292459">
    <property type="component" value="Unassembled WGS sequence"/>
</dbReference>
<comment type="similarity">
    <text evidence="1">Belongs to the LysR transcriptional regulatory family.</text>
</comment>
<protein>
    <submittedName>
        <fullName evidence="6">LysR family transcriptional regulator</fullName>
    </submittedName>
</protein>
<dbReference type="InterPro" id="IPR036388">
    <property type="entry name" value="WH-like_DNA-bd_sf"/>
</dbReference>
<accession>A0A4V2E219</accession>
<feature type="domain" description="HTH lysR-type" evidence="5">
    <location>
        <begin position="9"/>
        <end position="66"/>
    </location>
</feature>
<dbReference type="Pfam" id="PF00126">
    <property type="entry name" value="HTH_1"/>
    <property type="match status" value="1"/>
</dbReference>
<dbReference type="InterPro" id="IPR036390">
    <property type="entry name" value="WH_DNA-bd_sf"/>
</dbReference>
<dbReference type="Gene3D" id="1.10.10.10">
    <property type="entry name" value="Winged helix-like DNA-binding domain superfamily/Winged helix DNA-binding domain"/>
    <property type="match status" value="1"/>
</dbReference>
<evidence type="ECO:0000256" key="3">
    <source>
        <dbReference type="ARBA" id="ARBA00023125"/>
    </source>
</evidence>
<evidence type="ECO:0000256" key="1">
    <source>
        <dbReference type="ARBA" id="ARBA00009437"/>
    </source>
</evidence>
<dbReference type="RefSeq" id="WP_044151416.1">
    <property type="nucleotide sequence ID" value="NZ_QVFV01000005.1"/>
</dbReference>
<comment type="caution">
    <text evidence="6">The sequence shown here is derived from an EMBL/GenBank/DDBJ whole genome shotgun (WGS) entry which is preliminary data.</text>
</comment>
<dbReference type="OrthoDB" id="63123at2"/>
<dbReference type="InterPro" id="IPR050950">
    <property type="entry name" value="HTH-type_LysR_regulators"/>
</dbReference>
<dbReference type="PRINTS" id="PR00039">
    <property type="entry name" value="HTHLYSR"/>
</dbReference>
<keyword evidence="7" id="KW-1185">Reference proteome</keyword>
<gene>
    <name evidence="6" type="ORF">DYY88_17710</name>
</gene>
<dbReference type="CDD" id="cd05466">
    <property type="entry name" value="PBP2_LTTR_substrate"/>
    <property type="match status" value="1"/>
</dbReference>
<dbReference type="EMBL" id="QVFV01000005">
    <property type="protein sequence ID" value="RZM76506.1"/>
    <property type="molecule type" value="Genomic_DNA"/>
</dbReference>
<dbReference type="GO" id="GO:0005829">
    <property type="term" value="C:cytosol"/>
    <property type="evidence" value="ECO:0007669"/>
    <property type="project" value="TreeGrafter"/>
</dbReference>
<name>A0A4V2E219_9CYAN</name>
<dbReference type="SUPFAM" id="SSF53850">
    <property type="entry name" value="Periplasmic binding protein-like II"/>
    <property type="match status" value="1"/>
</dbReference>
<dbReference type="GO" id="GO:0003677">
    <property type="term" value="F:DNA binding"/>
    <property type="evidence" value="ECO:0007669"/>
    <property type="project" value="UniProtKB-KW"/>
</dbReference>
<evidence type="ECO:0000313" key="7">
    <source>
        <dbReference type="Proteomes" id="UP000292459"/>
    </source>
</evidence>
<keyword evidence="4" id="KW-0804">Transcription</keyword>
<reference evidence="6 7" key="1">
    <citation type="submission" date="2018-11" db="EMBL/GenBank/DDBJ databases">
        <title>Whole genome sequencing of an environmental sample.</title>
        <authorList>
            <person name="Sarangi A.N."/>
            <person name="Singh D."/>
            <person name="Tripathy S."/>
        </authorList>
    </citation>
    <scope>NUCLEOTIDE SEQUENCE [LARGE SCALE GENOMIC DNA]</scope>
    <source>
        <strain evidence="6 7">Lakshadweep</strain>
    </source>
</reference>
<evidence type="ECO:0000256" key="4">
    <source>
        <dbReference type="ARBA" id="ARBA00023163"/>
    </source>
</evidence>
<keyword evidence="3" id="KW-0238">DNA-binding</keyword>
<dbReference type="PROSITE" id="PS50931">
    <property type="entry name" value="HTH_LYSR"/>
    <property type="match status" value="1"/>
</dbReference>
<dbReference type="AlphaFoldDB" id="A0A4V2E219"/>
<dbReference type="Pfam" id="PF03466">
    <property type="entry name" value="LysR_substrate"/>
    <property type="match status" value="1"/>
</dbReference>
<organism evidence="6 7">
    <name type="scientific">Leptolyngbya iicbica LK</name>
    <dbReference type="NCBI Taxonomy" id="2294035"/>
    <lineage>
        <taxon>Bacteria</taxon>
        <taxon>Bacillati</taxon>
        <taxon>Cyanobacteriota</taxon>
        <taxon>Cyanophyceae</taxon>
        <taxon>Leptolyngbyales</taxon>
        <taxon>Leptolyngbyaceae</taxon>
        <taxon>Leptolyngbya group</taxon>
        <taxon>Leptolyngbya</taxon>
        <taxon>Leptolyngbya iicbica</taxon>
    </lineage>
</organism>
<dbReference type="Gene3D" id="3.40.190.290">
    <property type="match status" value="1"/>
</dbReference>
<dbReference type="PANTHER" id="PTHR30419">
    <property type="entry name" value="HTH-TYPE TRANSCRIPTIONAL REGULATOR YBHD"/>
    <property type="match status" value="1"/>
</dbReference>